<feature type="transmembrane region" description="Helical" evidence="1">
    <location>
        <begin position="323"/>
        <end position="354"/>
    </location>
</feature>
<feature type="transmembrane region" description="Helical" evidence="1">
    <location>
        <begin position="5"/>
        <end position="21"/>
    </location>
</feature>
<protein>
    <submittedName>
        <fullName evidence="3">SLC13 family permease</fullName>
    </submittedName>
</protein>
<keyword evidence="1" id="KW-1133">Transmembrane helix</keyword>
<feature type="transmembrane region" description="Helical" evidence="1">
    <location>
        <begin position="51"/>
        <end position="72"/>
    </location>
</feature>
<feature type="transmembrane region" description="Helical" evidence="1">
    <location>
        <begin position="222"/>
        <end position="244"/>
    </location>
</feature>
<gene>
    <name evidence="3" type="ORF">C1418_03530</name>
</gene>
<keyword evidence="1" id="KW-0812">Transmembrane</keyword>
<dbReference type="Pfam" id="PF07158">
    <property type="entry name" value="MatC_N"/>
    <property type="match status" value="1"/>
</dbReference>
<accession>A0A2U0QSS8</accession>
<reference evidence="3 4" key="1">
    <citation type="submission" date="2018-05" db="EMBL/GenBank/DDBJ databases">
        <authorList>
            <consortium name="PulseNet: The National Subtyping Network for Foodborne Disease Surveillance"/>
            <person name="Tarr C.L."/>
            <person name="Trees E."/>
            <person name="Katz L.S."/>
            <person name="Carleton-Romer H.A."/>
            <person name="Stroika S."/>
            <person name="Kucerova Z."/>
            <person name="Roache K.F."/>
            <person name="Sabol A.L."/>
            <person name="Besser J."/>
            <person name="Gerner-Smidt P."/>
        </authorList>
    </citation>
    <scope>NUCLEOTIDE SEQUENCE [LARGE SCALE GENOMIC DNA]</scope>
    <source>
        <strain evidence="3 4">PNUSAC003589</strain>
    </source>
</reference>
<evidence type="ECO:0000259" key="2">
    <source>
        <dbReference type="Pfam" id="PF07158"/>
    </source>
</evidence>
<feature type="transmembrane region" description="Helical" evidence="1">
    <location>
        <begin position="27"/>
        <end position="44"/>
    </location>
</feature>
<proteinExistence type="predicted"/>
<evidence type="ECO:0000313" key="4">
    <source>
        <dbReference type="Proteomes" id="UP000410873"/>
    </source>
</evidence>
<comment type="caution">
    <text evidence="3">The sequence shown here is derived from an EMBL/GenBank/DDBJ whole genome shotgun (WGS) entry which is preliminary data.</text>
</comment>
<organism evidence="3 4">
    <name type="scientific">Campylobacter jejuni</name>
    <dbReference type="NCBI Taxonomy" id="197"/>
    <lineage>
        <taxon>Bacteria</taxon>
        <taxon>Pseudomonadati</taxon>
        <taxon>Campylobacterota</taxon>
        <taxon>Epsilonproteobacteria</taxon>
        <taxon>Campylobacterales</taxon>
        <taxon>Campylobacteraceae</taxon>
        <taxon>Campylobacter</taxon>
    </lineage>
</organism>
<feature type="transmembrane region" description="Helical" evidence="1">
    <location>
        <begin position="180"/>
        <end position="201"/>
    </location>
</feature>
<evidence type="ECO:0000256" key="1">
    <source>
        <dbReference type="SAM" id="Phobius"/>
    </source>
</evidence>
<feature type="transmembrane region" description="Helical" evidence="1">
    <location>
        <begin position="407"/>
        <end position="429"/>
    </location>
</feature>
<feature type="transmembrane region" description="Helical" evidence="1">
    <location>
        <begin position="256"/>
        <end position="275"/>
    </location>
</feature>
<evidence type="ECO:0000313" key="3">
    <source>
        <dbReference type="EMBL" id="EAK3958909.1"/>
    </source>
</evidence>
<feature type="domain" description="Dicarboxylate carrier MatC N-terminal" evidence="2">
    <location>
        <begin position="5"/>
        <end position="149"/>
    </location>
</feature>
<dbReference type="InterPro" id="IPR009827">
    <property type="entry name" value="MatC_N"/>
</dbReference>
<dbReference type="Proteomes" id="UP000410873">
    <property type="component" value="Unassembled WGS sequence"/>
</dbReference>
<feature type="transmembrane region" description="Helical" evidence="1">
    <location>
        <begin position="140"/>
        <end position="160"/>
    </location>
</feature>
<dbReference type="RefSeq" id="WP_010891864.1">
    <property type="nucleotide sequence ID" value="NZ_AP028352.1"/>
</dbReference>
<sequence>MIMVFLIISSIIVAIILGYITRHNVGIFAMIFAYIIGAFFMDLAPKKIIAFWPISIFFVIFAVSLFYNFATVNGTLEKLAGHLMYRFANHPYLLPFVIFVVSAIIAALGAGFYTVLAFMAPLTFLLCDKIGLSKIAGAMAINYGALGGANFITSQSGIIFRGLMENSGIEANEAFANSSIIFAFTIILPIVVLSFFVFNAFKNNIKISVISKPDPFDYKQKTTLILMFMMIVVVLIFPVLNIIFPHNETISYFNKKIDIAMIAMIFVAIALFLKLADEKQVVALIPWGTLIMICGVGMLISIAVEAGAIKLFSDLVENEINVIFIPLIMCAIAAFMSLFSSTLGVVTPALFPIVPSIAASSGLSEALLFSCIVVGAQASAISPFSSGGSLILGSCPDKYKEKLFKDLLIKAVPIGFIAAILATIIMSFIL</sequence>
<feature type="transmembrane region" description="Helical" evidence="1">
    <location>
        <begin position="282"/>
        <end position="303"/>
    </location>
</feature>
<dbReference type="EMBL" id="AACFWJ010000002">
    <property type="protein sequence ID" value="EAK3958909.1"/>
    <property type="molecule type" value="Genomic_DNA"/>
</dbReference>
<keyword evidence="1" id="KW-0472">Membrane</keyword>
<name>A0A2U0QSS8_CAMJU</name>
<feature type="transmembrane region" description="Helical" evidence="1">
    <location>
        <begin position="92"/>
        <end position="119"/>
    </location>
</feature>
<dbReference type="AlphaFoldDB" id="A0A2U0QSS8"/>
<dbReference type="OMA" id="MGLMVIH"/>